<proteinExistence type="predicted"/>
<dbReference type="AlphaFoldDB" id="A0A9P9JME7"/>
<gene>
    <name evidence="1" type="ORF">B0J15DRAFT_518247</name>
</gene>
<dbReference type="OrthoDB" id="5235440at2759"/>
<dbReference type="EMBL" id="JAGTJS010000038">
    <property type="protein sequence ID" value="KAH7230352.1"/>
    <property type="molecule type" value="Genomic_DNA"/>
</dbReference>
<accession>A0A9P9JME7</accession>
<evidence type="ECO:0000313" key="1">
    <source>
        <dbReference type="EMBL" id="KAH7230352.1"/>
    </source>
</evidence>
<name>A0A9P9JME7_FUSSL</name>
<dbReference type="Proteomes" id="UP000736672">
    <property type="component" value="Unassembled WGS sequence"/>
</dbReference>
<reference evidence="1" key="1">
    <citation type="journal article" date="2021" name="Nat. Commun.">
        <title>Genetic determinants of endophytism in the Arabidopsis root mycobiome.</title>
        <authorList>
            <person name="Mesny F."/>
            <person name="Miyauchi S."/>
            <person name="Thiergart T."/>
            <person name="Pickel B."/>
            <person name="Atanasova L."/>
            <person name="Karlsson M."/>
            <person name="Huettel B."/>
            <person name="Barry K.W."/>
            <person name="Haridas S."/>
            <person name="Chen C."/>
            <person name="Bauer D."/>
            <person name="Andreopoulos W."/>
            <person name="Pangilinan J."/>
            <person name="LaButti K."/>
            <person name="Riley R."/>
            <person name="Lipzen A."/>
            <person name="Clum A."/>
            <person name="Drula E."/>
            <person name="Henrissat B."/>
            <person name="Kohler A."/>
            <person name="Grigoriev I.V."/>
            <person name="Martin F.M."/>
            <person name="Hacquard S."/>
        </authorList>
    </citation>
    <scope>NUCLEOTIDE SEQUENCE</scope>
    <source>
        <strain evidence="1">FSSC 5 MPI-SDFR-AT-0091</strain>
    </source>
</reference>
<comment type="caution">
    <text evidence="1">The sequence shown here is derived from an EMBL/GenBank/DDBJ whole genome shotgun (WGS) entry which is preliminary data.</text>
</comment>
<protein>
    <submittedName>
        <fullName evidence="1">Uncharacterized protein</fullName>
    </submittedName>
</protein>
<sequence length="296" mass="34790">MPSTRGNRDPALPDDDIHHRENVVTALHLRHEDEYNIWWRRDGSMTGVDRRHLPAGFIEPKRAYQFLDKDLIVYLETTSVSGYHSTKIARYIYRECKNGPQNLQQLSACHRRICQQLSDRLDDLVDFYPRTRSRTPRPPFFEPIPSKKIQSWRESGYILRHLFQESREPDPIWQDHDSLSRCTVLLVKTGDEAHLHSPINFLPLFDAGLALNVNRVDYHGDVEETVVRVKLDVAVRFVWELLCVGGKGYELFSPIGIDNNEYAWLAIRRALARMNNEAFEEDQVYPMWERIRDWTC</sequence>
<organism evidence="1 2">
    <name type="scientific">Fusarium solani</name>
    <name type="common">Filamentous fungus</name>
    <dbReference type="NCBI Taxonomy" id="169388"/>
    <lineage>
        <taxon>Eukaryota</taxon>
        <taxon>Fungi</taxon>
        <taxon>Dikarya</taxon>
        <taxon>Ascomycota</taxon>
        <taxon>Pezizomycotina</taxon>
        <taxon>Sordariomycetes</taxon>
        <taxon>Hypocreomycetidae</taxon>
        <taxon>Hypocreales</taxon>
        <taxon>Nectriaceae</taxon>
        <taxon>Fusarium</taxon>
        <taxon>Fusarium solani species complex</taxon>
    </lineage>
</organism>
<keyword evidence="2" id="KW-1185">Reference proteome</keyword>
<evidence type="ECO:0000313" key="2">
    <source>
        <dbReference type="Proteomes" id="UP000736672"/>
    </source>
</evidence>